<name>A0AAX4P4Z3_9CHLO</name>
<evidence type="ECO:0000256" key="1">
    <source>
        <dbReference type="SAM" id="MobiDB-lite"/>
    </source>
</evidence>
<gene>
    <name evidence="2" type="ORF">HKI87_04g26970</name>
</gene>
<keyword evidence="3" id="KW-1185">Reference proteome</keyword>
<dbReference type="EMBL" id="CP151504">
    <property type="protein sequence ID" value="WZN61163.1"/>
    <property type="molecule type" value="Genomic_DNA"/>
</dbReference>
<evidence type="ECO:0000313" key="2">
    <source>
        <dbReference type="EMBL" id="WZN61163.1"/>
    </source>
</evidence>
<sequence length="435" mass="47474">MSDPGEPGEPARVRLQDIKEKLSEVHICAIEITQALEGRKHEETRAKIDGFVKLALATQRDFGLYLEANEKEGDEEEEEAVSESSDLGHAATTVRRGSLRDCPGDDEGDGGKDKYVPSTSAKVKYDADRDAILQAIKDLENDDASAEVIAAAQDSLSQLSNIPQDSMSSVLSGNRGSMLSTLEDLRKHYNSQRRRSSGSDPIVPTRREPIFPPTSPGDRDAILQAIKDLENDDASAEVIAAAQDSLSQLSNIPQDSMSSVLSGNRGSMLSALEDLRKHYNSQRRRSSGSDPFVPARREPIFPPRSPGQDRAARGKETAAEKVLYVAMDSSSSGNPYVPLTSQNIRDELDRAAAAMAQQEFSTDKLKKETPEHFEESDYGSCSDEIEAKGQALEPNGGPMSYKLKSGYISDWLSTDDHNLEGLLEKRGKGVEQACE</sequence>
<reference evidence="2 3" key="1">
    <citation type="submission" date="2024-03" db="EMBL/GenBank/DDBJ databases">
        <title>Complete genome sequence of the green alga Chloropicon roscoffensis RCC1871.</title>
        <authorList>
            <person name="Lemieux C."/>
            <person name="Pombert J.-F."/>
            <person name="Otis C."/>
            <person name="Turmel M."/>
        </authorList>
    </citation>
    <scope>NUCLEOTIDE SEQUENCE [LARGE SCALE GENOMIC DNA]</scope>
    <source>
        <strain evidence="2 3">RCC1871</strain>
    </source>
</reference>
<proteinExistence type="predicted"/>
<evidence type="ECO:0000313" key="3">
    <source>
        <dbReference type="Proteomes" id="UP001472866"/>
    </source>
</evidence>
<protein>
    <submittedName>
        <fullName evidence="2">Uncharacterized protein</fullName>
    </submittedName>
</protein>
<feature type="region of interest" description="Disordered" evidence="1">
    <location>
        <begin position="68"/>
        <end position="121"/>
    </location>
</feature>
<feature type="region of interest" description="Disordered" evidence="1">
    <location>
        <begin position="359"/>
        <end position="381"/>
    </location>
</feature>
<dbReference type="Proteomes" id="UP001472866">
    <property type="component" value="Chromosome 04"/>
</dbReference>
<organism evidence="2 3">
    <name type="scientific">Chloropicon roscoffensis</name>
    <dbReference type="NCBI Taxonomy" id="1461544"/>
    <lineage>
        <taxon>Eukaryota</taxon>
        <taxon>Viridiplantae</taxon>
        <taxon>Chlorophyta</taxon>
        <taxon>Chloropicophyceae</taxon>
        <taxon>Chloropicales</taxon>
        <taxon>Chloropicaceae</taxon>
        <taxon>Chloropicon</taxon>
    </lineage>
</organism>
<feature type="region of interest" description="Disordered" evidence="1">
    <location>
        <begin position="187"/>
        <end position="219"/>
    </location>
</feature>
<feature type="compositionally biased region" description="Basic and acidic residues" evidence="1">
    <location>
        <begin position="361"/>
        <end position="375"/>
    </location>
</feature>
<accession>A0AAX4P4Z3</accession>
<dbReference type="AlphaFoldDB" id="A0AAX4P4Z3"/>
<feature type="region of interest" description="Disordered" evidence="1">
    <location>
        <begin position="272"/>
        <end position="317"/>
    </location>
</feature>
<feature type="compositionally biased region" description="Acidic residues" evidence="1">
    <location>
        <begin position="72"/>
        <end position="81"/>
    </location>
</feature>
<feature type="compositionally biased region" description="Basic and acidic residues" evidence="1">
    <location>
        <begin position="98"/>
        <end position="115"/>
    </location>
</feature>